<sequence>MNRRWSALIVGGVLVLGACGQEDAQPAEEETDVADHEMDKGDHNADDTAKEDEPESSSVDSADAPEAASGTASPLIAQGETTSFVFNEAGEFPLHCNPHPTMKMTVIVEEGASMSGEAAVEMADLAFSESELTVAPGTVVTWTNQDEVEHNVAFD</sequence>
<organism evidence="5 6">
    <name type="scientific">Planococcus glaciei</name>
    <dbReference type="NCBI Taxonomy" id="459472"/>
    <lineage>
        <taxon>Bacteria</taxon>
        <taxon>Bacillati</taxon>
        <taxon>Bacillota</taxon>
        <taxon>Bacilli</taxon>
        <taxon>Bacillales</taxon>
        <taxon>Caryophanaceae</taxon>
        <taxon>Planococcus</taxon>
    </lineage>
</organism>
<dbReference type="EMBL" id="CP051177">
    <property type="protein sequence ID" value="QKX51872.1"/>
    <property type="molecule type" value="Genomic_DNA"/>
</dbReference>
<dbReference type="Pfam" id="PF00127">
    <property type="entry name" value="Copper-bind"/>
    <property type="match status" value="2"/>
</dbReference>
<dbReference type="PROSITE" id="PS51257">
    <property type="entry name" value="PROKAR_LIPOPROTEIN"/>
    <property type="match status" value="1"/>
</dbReference>
<dbReference type="SUPFAM" id="SSF49503">
    <property type="entry name" value="Cupredoxins"/>
    <property type="match status" value="2"/>
</dbReference>
<evidence type="ECO:0000313" key="6">
    <source>
        <dbReference type="Proteomes" id="UP000509222"/>
    </source>
</evidence>
<gene>
    <name evidence="5" type="ORF">HF394_15530</name>
</gene>
<reference evidence="6" key="1">
    <citation type="submission" date="2020-06" db="EMBL/GenBank/DDBJ databases">
        <title>Isolation of Planomicrobium glaciei.</title>
        <authorList>
            <person name="Malisova L."/>
            <person name="Safrankova R."/>
            <person name="Jakubu V."/>
            <person name="Spanelova P."/>
        </authorList>
    </citation>
    <scope>NUCLEOTIDE SEQUENCE [LARGE SCALE GENOMIC DNA]</scope>
    <source>
        <strain evidence="6">NRL-ATB46093</strain>
    </source>
</reference>
<keyword evidence="1" id="KW-0479">Metal-binding</keyword>
<dbReference type="InterPro" id="IPR052721">
    <property type="entry name" value="ET_Amicyanin"/>
</dbReference>
<feature type="region of interest" description="Disordered" evidence="3">
    <location>
        <begin position="21"/>
        <end position="76"/>
    </location>
</feature>
<dbReference type="AlphaFoldDB" id="A0A7H8QEC4"/>
<dbReference type="GO" id="GO:0009055">
    <property type="term" value="F:electron transfer activity"/>
    <property type="evidence" value="ECO:0007669"/>
    <property type="project" value="InterPro"/>
</dbReference>
<evidence type="ECO:0000259" key="4">
    <source>
        <dbReference type="Pfam" id="PF00127"/>
    </source>
</evidence>
<dbReference type="PANTHER" id="PTHR36507:SF1">
    <property type="entry name" value="BLL1555 PROTEIN"/>
    <property type="match status" value="1"/>
</dbReference>
<evidence type="ECO:0000256" key="2">
    <source>
        <dbReference type="ARBA" id="ARBA00023008"/>
    </source>
</evidence>
<evidence type="ECO:0000256" key="1">
    <source>
        <dbReference type="ARBA" id="ARBA00022723"/>
    </source>
</evidence>
<dbReference type="InterPro" id="IPR008972">
    <property type="entry name" value="Cupredoxin"/>
</dbReference>
<feature type="compositionally biased region" description="Basic and acidic residues" evidence="3">
    <location>
        <begin position="33"/>
        <end position="48"/>
    </location>
</feature>
<dbReference type="RefSeq" id="WP_176294859.1">
    <property type="nucleotide sequence ID" value="NZ_CP051177.1"/>
</dbReference>
<name>A0A7H8QEC4_9BACL</name>
<dbReference type="InterPro" id="IPR000923">
    <property type="entry name" value="BlueCu_1"/>
</dbReference>
<dbReference type="Gene3D" id="2.60.40.420">
    <property type="entry name" value="Cupredoxins - blue copper proteins"/>
    <property type="match status" value="2"/>
</dbReference>
<proteinExistence type="predicted"/>
<feature type="domain" description="Blue (type 1) copper" evidence="4">
    <location>
        <begin position="60"/>
        <end position="109"/>
    </location>
</feature>
<evidence type="ECO:0000313" key="5">
    <source>
        <dbReference type="EMBL" id="QKX51872.1"/>
    </source>
</evidence>
<keyword evidence="2" id="KW-0186">Copper</keyword>
<keyword evidence="6" id="KW-1185">Reference proteome</keyword>
<dbReference type="GO" id="GO:0005507">
    <property type="term" value="F:copper ion binding"/>
    <property type="evidence" value="ECO:0007669"/>
    <property type="project" value="InterPro"/>
</dbReference>
<protein>
    <recommendedName>
        <fullName evidence="4">Blue (type 1) copper domain-containing protein</fullName>
    </recommendedName>
</protein>
<evidence type="ECO:0000256" key="3">
    <source>
        <dbReference type="SAM" id="MobiDB-lite"/>
    </source>
</evidence>
<dbReference type="PANTHER" id="PTHR36507">
    <property type="entry name" value="BLL1555 PROTEIN"/>
    <property type="match status" value="1"/>
</dbReference>
<feature type="domain" description="Blue (type 1) copper" evidence="4">
    <location>
        <begin position="118"/>
        <end position="155"/>
    </location>
</feature>
<dbReference type="Proteomes" id="UP000509222">
    <property type="component" value="Chromosome"/>
</dbReference>
<accession>A0A7H8QEC4</accession>